<accession>W4G995</accession>
<dbReference type="RefSeq" id="XP_009835157.1">
    <property type="nucleotide sequence ID" value="XM_009836855.1"/>
</dbReference>
<organism evidence="1">
    <name type="scientific">Aphanomyces astaci</name>
    <name type="common">Crayfish plague agent</name>
    <dbReference type="NCBI Taxonomy" id="112090"/>
    <lineage>
        <taxon>Eukaryota</taxon>
        <taxon>Sar</taxon>
        <taxon>Stramenopiles</taxon>
        <taxon>Oomycota</taxon>
        <taxon>Saprolegniomycetes</taxon>
        <taxon>Saprolegniales</taxon>
        <taxon>Verrucalvaceae</taxon>
        <taxon>Aphanomyces</taxon>
    </lineage>
</organism>
<dbReference type="VEuPathDB" id="FungiDB:H257_10343"/>
<protein>
    <submittedName>
        <fullName evidence="1">Uncharacterized protein</fullName>
    </submittedName>
</protein>
<reference evidence="1" key="1">
    <citation type="submission" date="2013-12" db="EMBL/GenBank/DDBJ databases">
        <title>The Genome Sequence of Aphanomyces astaci APO3.</title>
        <authorList>
            <consortium name="The Broad Institute Genomics Platform"/>
            <person name="Russ C."/>
            <person name="Tyler B."/>
            <person name="van West P."/>
            <person name="Dieguez-Uribeondo J."/>
            <person name="Young S.K."/>
            <person name="Zeng Q."/>
            <person name="Gargeya S."/>
            <person name="Fitzgerald M."/>
            <person name="Abouelleil A."/>
            <person name="Alvarado L."/>
            <person name="Chapman S.B."/>
            <person name="Gainer-Dewar J."/>
            <person name="Goldberg J."/>
            <person name="Griggs A."/>
            <person name="Gujja S."/>
            <person name="Hansen M."/>
            <person name="Howarth C."/>
            <person name="Imamovic A."/>
            <person name="Ireland A."/>
            <person name="Larimer J."/>
            <person name="McCowan C."/>
            <person name="Murphy C."/>
            <person name="Pearson M."/>
            <person name="Poon T.W."/>
            <person name="Priest M."/>
            <person name="Roberts A."/>
            <person name="Saif S."/>
            <person name="Shea T."/>
            <person name="Sykes S."/>
            <person name="Wortman J."/>
            <person name="Nusbaum C."/>
            <person name="Birren B."/>
        </authorList>
    </citation>
    <scope>NUCLEOTIDE SEQUENCE [LARGE SCALE GENOMIC DNA]</scope>
    <source>
        <strain evidence="1">APO3</strain>
    </source>
</reference>
<evidence type="ECO:0000313" key="1">
    <source>
        <dbReference type="EMBL" id="ETV75523.1"/>
    </source>
</evidence>
<dbReference type="OrthoDB" id="78974at2759"/>
<sequence length="414" mass="45255">MASAKGSVVSAKIPLGILVNVCGIMESSLVVVRRVLREFFGAMASLRQSALIVASVNSIGNGTELHRSVCALDALLQQIERIRSVTGKRDIGQHIRHECSCRRDLPIAMRLLQQAEYHIVYITAPTTAPRGDELKNFVRGGNVVVQFILLRSEVEDIQSTADSLMALVDATADMPSVSIVQSEDTLIDVRNTMKPWLRKLQAHMTAVVRWPPSSPDDMSTTSLQLVLRSSFSLHETQESQWHLLHAGLAHLTALHVVPLDSVDGSVVIGLPLTSDAASDPCVDPVAVNMHYFLRTNQSGIVVKCRNKAASALEFYLLVAAGTTYSSQCPFMMYRLAPTDQVLLPPPTAHEPFDLPPIDTSFNPSIPNQRFNPFDYDSGVGDVTTHVVTPVPIDVAPQAVLPPARSLKTKARRFL</sequence>
<dbReference type="AlphaFoldDB" id="W4G995"/>
<dbReference type="GeneID" id="20812339"/>
<proteinExistence type="predicted"/>
<name>W4G995_APHAT</name>
<gene>
    <name evidence="1" type="ORF">H257_10343</name>
</gene>
<dbReference type="EMBL" id="KI913140">
    <property type="protein sequence ID" value="ETV75523.1"/>
    <property type="molecule type" value="Genomic_DNA"/>
</dbReference>